<reference evidence="2" key="1">
    <citation type="journal article" date="2020" name="Nature">
        <title>Giant virus diversity and host interactions through global metagenomics.</title>
        <authorList>
            <person name="Schulz F."/>
            <person name="Roux S."/>
            <person name="Paez-Espino D."/>
            <person name="Jungbluth S."/>
            <person name="Walsh D.A."/>
            <person name="Denef V.J."/>
            <person name="McMahon K.D."/>
            <person name="Konstantinidis K.T."/>
            <person name="Eloe-Fadrosh E.A."/>
            <person name="Kyrpides N.C."/>
            <person name="Woyke T."/>
        </authorList>
    </citation>
    <scope>NUCLEOTIDE SEQUENCE</scope>
    <source>
        <strain evidence="2">GVMAG-M-3300025727-45</strain>
    </source>
</reference>
<protein>
    <submittedName>
        <fullName evidence="2">Uncharacterized protein</fullName>
    </submittedName>
</protein>
<dbReference type="EMBL" id="MN740314">
    <property type="protein sequence ID" value="QHT99747.1"/>
    <property type="molecule type" value="Genomic_DNA"/>
</dbReference>
<organism evidence="2">
    <name type="scientific">viral metagenome</name>
    <dbReference type="NCBI Taxonomy" id="1070528"/>
    <lineage>
        <taxon>unclassified sequences</taxon>
        <taxon>metagenomes</taxon>
        <taxon>organismal metagenomes</taxon>
    </lineage>
</organism>
<evidence type="ECO:0000256" key="1">
    <source>
        <dbReference type="SAM" id="MobiDB-lite"/>
    </source>
</evidence>
<accession>A0A6C0J6Z6</accession>
<dbReference type="AlphaFoldDB" id="A0A6C0J6Z6"/>
<evidence type="ECO:0000313" key="2">
    <source>
        <dbReference type="EMBL" id="QHT99747.1"/>
    </source>
</evidence>
<sequence>MNNSTPSLLCPPLMNDGRHGTNYSPNADINLELQKKNNINNSNDYRAFLVNNASALMQQNLASFEAAASCKEYSPTVDPNGSDSKWVAYDKEINYGPAM</sequence>
<feature type="region of interest" description="Disordered" evidence="1">
    <location>
        <begin position="1"/>
        <end position="21"/>
    </location>
</feature>
<name>A0A6C0J6Z6_9ZZZZ</name>
<proteinExistence type="predicted"/>